<gene>
    <name evidence="1" type="ORF">P7079_03350</name>
</gene>
<dbReference type="EMBL" id="CP121208">
    <property type="protein sequence ID" value="WFM84022.1"/>
    <property type="molecule type" value="Genomic_DNA"/>
</dbReference>
<organism evidence="1 2">
    <name type="scientific">Arcanobacterium canis</name>
    <dbReference type="NCBI Taxonomy" id="999183"/>
    <lineage>
        <taxon>Bacteria</taxon>
        <taxon>Bacillati</taxon>
        <taxon>Actinomycetota</taxon>
        <taxon>Actinomycetes</taxon>
        <taxon>Actinomycetales</taxon>
        <taxon>Actinomycetaceae</taxon>
        <taxon>Arcanobacterium</taxon>
    </lineage>
</organism>
<evidence type="ECO:0000313" key="2">
    <source>
        <dbReference type="Proteomes" id="UP001215216"/>
    </source>
</evidence>
<dbReference type="Proteomes" id="UP001215216">
    <property type="component" value="Chromosome"/>
</dbReference>
<protein>
    <recommendedName>
        <fullName evidence="3">Aldose 1-epimerase</fullName>
    </recommendedName>
</protein>
<dbReference type="InterPro" id="IPR011013">
    <property type="entry name" value="Gal_mutarotase_sf_dom"/>
</dbReference>
<accession>A0ABY8FZR8</accession>
<name>A0ABY8FZR8_9ACTO</name>
<sequence>MTNAIDNDFVWIQSGPYRAAIDPYGAGLAAAQYDGIDFVNTYVSSRPHCSGMLLAPWPNRVGDARYYHDGEIFELAISEPERGNANHGFVGFEHWEVNRPKEDECTLRLSMPAQKGYPWPFEYAITWSVSASGGVSANFSATNLSDATAPFGFGFHPYLLAPGSVADQSILQLPVRQMLPAGSGA</sequence>
<dbReference type="InterPro" id="IPR014718">
    <property type="entry name" value="GH-type_carb-bd"/>
</dbReference>
<dbReference type="SUPFAM" id="SSF74650">
    <property type="entry name" value="Galactose mutarotase-like"/>
    <property type="match status" value="1"/>
</dbReference>
<dbReference type="RefSeq" id="WP_278013417.1">
    <property type="nucleotide sequence ID" value="NZ_CP121208.1"/>
</dbReference>
<evidence type="ECO:0000313" key="1">
    <source>
        <dbReference type="EMBL" id="WFM84022.1"/>
    </source>
</evidence>
<dbReference type="Pfam" id="PF01263">
    <property type="entry name" value="Aldose_epim"/>
    <property type="match status" value="1"/>
</dbReference>
<keyword evidence="2" id="KW-1185">Reference proteome</keyword>
<reference evidence="1 2" key="1">
    <citation type="submission" date="2023-03" db="EMBL/GenBank/DDBJ databases">
        <title>Complete genome of Arcanobacterium canis strain DSM 25104 isolated in 2010 from a canine otitis externa in Germany.</title>
        <authorList>
            <person name="Borowiak M."/>
            <person name="Kreitlow A."/>
            <person name="Malorny B."/>
            <person name="Laemmler C."/>
            <person name="Prenger-Berninghoff E."/>
            <person name="Ploetz M."/>
            <person name="Abdulmawjood A."/>
        </authorList>
    </citation>
    <scope>NUCLEOTIDE SEQUENCE [LARGE SCALE GENOMIC DNA]</scope>
    <source>
        <strain evidence="1 2">DSM 25104</strain>
    </source>
</reference>
<evidence type="ECO:0008006" key="3">
    <source>
        <dbReference type="Google" id="ProtNLM"/>
    </source>
</evidence>
<proteinExistence type="predicted"/>
<dbReference type="Gene3D" id="2.70.98.10">
    <property type="match status" value="1"/>
</dbReference>
<dbReference type="InterPro" id="IPR008183">
    <property type="entry name" value="Aldose_1/G6P_1-epimerase"/>
</dbReference>